<evidence type="ECO:0008006" key="3">
    <source>
        <dbReference type="Google" id="ProtNLM"/>
    </source>
</evidence>
<dbReference type="EMBL" id="QGTX01000001">
    <property type="protein sequence ID" value="PWW24408.1"/>
    <property type="molecule type" value="Genomic_DNA"/>
</dbReference>
<sequence length="331" mass="34287">MVVLGTTLFSLTPDWRAGADLPGLLERVAAAGCGPAVEVVGHQAWRGFPAVDPREERAFRAAVDRLGLVPAALGVYTDLFRRPGRPMTDDEALDDVRPQLEAAARLGFGAVRATLGMGSALLRRVAAEAERLGVVLTFEVQGATPPDAPAVLEVAELQRSTGSPYLGLTLDSSLTTPALPDALGTALRRLGLDADGVAAVHAAWAQDGPAGARIGTALAALAGHPRREELSILVAGVLGRCGRSTPAAWADLLPLVRHAHAKFWDPDVETVRAPHGAWLAALGAAGYTGALLSEWGGHELLERADADAVAVTTAHVALLTELAAARTAVPA</sequence>
<dbReference type="Gene3D" id="3.20.20.150">
    <property type="entry name" value="Divalent-metal-dependent TIM barrel enzymes"/>
    <property type="match status" value="1"/>
</dbReference>
<protein>
    <recommendedName>
        <fullName evidence="3">Sugar phosphate isomerase/epimerase</fullName>
    </recommendedName>
</protein>
<reference evidence="2" key="1">
    <citation type="submission" date="2018-05" db="EMBL/GenBank/DDBJ databases">
        <authorList>
            <person name="Klenk H.-P."/>
            <person name="Huntemann M."/>
            <person name="Clum A."/>
            <person name="Pillay M."/>
            <person name="Palaniappan K."/>
            <person name="Varghese N."/>
            <person name="Mikhailova N."/>
            <person name="Stamatis D."/>
            <person name="Reddy T."/>
            <person name="Daum C."/>
            <person name="Shapiro N."/>
            <person name="Ivanova N."/>
            <person name="Kyrpides N."/>
            <person name="Woyke T."/>
        </authorList>
    </citation>
    <scope>NUCLEOTIDE SEQUENCE [LARGE SCALE GENOMIC DNA]</scope>
    <source>
        <strain evidence="2">DSM 45417</strain>
    </source>
</reference>
<accession>A0A317QL47</accession>
<evidence type="ECO:0000313" key="2">
    <source>
        <dbReference type="Proteomes" id="UP000246661"/>
    </source>
</evidence>
<comment type="caution">
    <text evidence="1">The sequence shown here is derived from an EMBL/GenBank/DDBJ whole genome shotgun (WGS) entry which is preliminary data.</text>
</comment>
<dbReference type="InterPro" id="IPR036237">
    <property type="entry name" value="Xyl_isomerase-like_sf"/>
</dbReference>
<gene>
    <name evidence="1" type="ORF">JD79_03587</name>
</gene>
<keyword evidence="2" id="KW-1185">Reference proteome</keyword>
<dbReference type="RefSeq" id="WP_110006600.1">
    <property type="nucleotide sequence ID" value="NZ_QGTX01000001.1"/>
</dbReference>
<proteinExistence type="predicted"/>
<dbReference type="AlphaFoldDB" id="A0A317QL47"/>
<dbReference type="OrthoDB" id="5182132at2"/>
<evidence type="ECO:0000313" key="1">
    <source>
        <dbReference type="EMBL" id="PWW24408.1"/>
    </source>
</evidence>
<dbReference type="Proteomes" id="UP000246661">
    <property type="component" value="Unassembled WGS sequence"/>
</dbReference>
<dbReference type="SUPFAM" id="SSF51658">
    <property type="entry name" value="Xylose isomerase-like"/>
    <property type="match status" value="1"/>
</dbReference>
<organism evidence="1 2">
    <name type="scientific">Geodermatophilus normandii</name>
    <dbReference type="NCBI Taxonomy" id="1137989"/>
    <lineage>
        <taxon>Bacteria</taxon>
        <taxon>Bacillati</taxon>
        <taxon>Actinomycetota</taxon>
        <taxon>Actinomycetes</taxon>
        <taxon>Geodermatophilales</taxon>
        <taxon>Geodermatophilaceae</taxon>
        <taxon>Geodermatophilus</taxon>
    </lineage>
</organism>
<name>A0A317QL47_9ACTN</name>